<name>A0A1F7FFM9_UNCRA</name>
<comment type="caution">
    <text evidence="1">The sequence shown here is derived from an EMBL/GenBank/DDBJ whole genome shotgun (WGS) entry which is preliminary data.</text>
</comment>
<dbReference type="CDD" id="cd10451">
    <property type="entry name" value="GIY-YIG_LuxR_like"/>
    <property type="match status" value="1"/>
</dbReference>
<accession>A0A1F7FFM9</accession>
<sequence>MEDYRMLDKKEAIKRYKQTIQPMGIFRVKNLANGKVFIDSSKNLNSSLNSNQFQLKLGAHRNRPPQEDYNSFGEDQFVFEILDQLKPKDDDPAYDYTEDLEVLKSIWLEKIGL</sequence>
<dbReference type="InterPro" id="IPR035901">
    <property type="entry name" value="GIY-YIG_endonuc_sf"/>
</dbReference>
<organism evidence="1 2">
    <name type="scientific">Candidatus Raymondbacteria bacterium RIFOXYD12_FULL_49_13</name>
    <dbReference type="NCBI Taxonomy" id="1817890"/>
    <lineage>
        <taxon>Bacteria</taxon>
        <taxon>Raymondiibacteriota</taxon>
    </lineage>
</organism>
<dbReference type="Proteomes" id="UP000179243">
    <property type="component" value="Unassembled WGS sequence"/>
</dbReference>
<dbReference type="EMBL" id="MFYX01000057">
    <property type="protein sequence ID" value="OGK05401.1"/>
    <property type="molecule type" value="Genomic_DNA"/>
</dbReference>
<proteinExistence type="predicted"/>
<gene>
    <name evidence="1" type="ORF">A2519_03640</name>
</gene>
<dbReference type="Gene3D" id="3.40.1440.10">
    <property type="entry name" value="GIY-YIG endonuclease"/>
    <property type="match status" value="1"/>
</dbReference>
<reference evidence="1 2" key="1">
    <citation type="journal article" date="2016" name="Nat. Commun.">
        <title>Thousands of microbial genomes shed light on interconnected biogeochemical processes in an aquifer system.</title>
        <authorList>
            <person name="Anantharaman K."/>
            <person name="Brown C.T."/>
            <person name="Hug L.A."/>
            <person name="Sharon I."/>
            <person name="Castelle C.J."/>
            <person name="Probst A.J."/>
            <person name="Thomas B.C."/>
            <person name="Singh A."/>
            <person name="Wilkins M.J."/>
            <person name="Karaoz U."/>
            <person name="Brodie E.L."/>
            <person name="Williams K.H."/>
            <person name="Hubbard S.S."/>
            <person name="Banfield J.F."/>
        </authorList>
    </citation>
    <scope>NUCLEOTIDE SEQUENCE [LARGE SCALE GENOMIC DNA]</scope>
</reference>
<protein>
    <recommendedName>
        <fullName evidence="3">GIY-YIG domain-containing protein</fullName>
    </recommendedName>
</protein>
<dbReference type="AlphaFoldDB" id="A0A1F7FFM9"/>
<evidence type="ECO:0008006" key="3">
    <source>
        <dbReference type="Google" id="ProtNLM"/>
    </source>
</evidence>
<evidence type="ECO:0000313" key="1">
    <source>
        <dbReference type="EMBL" id="OGK05401.1"/>
    </source>
</evidence>
<dbReference type="SUPFAM" id="SSF82771">
    <property type="entry name" value="GIY-YIG endonuclease"/>
    <property type="match status" value="1"/>
</dbReference>
<evidence type="ECO:0000313" key="2">
    <source>
        <dbReference type="Proteomes" id="UP000179243"/>
    </source>
</evidence>